<dbReference type="PANTHER" id="PTHR46082:SF6">
    <property type="entry name" value="AAA+ ATPASE DOMAIN-CONTAINING PROTEIN-RELATED"/>
    <property type="match status" value="1"/>
</dbReference>
<evidence type="ECO:0000259" key="3">
    <source>
        <dbReference type="Pfam" id="PF06985"/>
    </source>
</evidence>
<dbReference type="Gene3D" id="1.10.8.430">
    <property type="entry name" value="Helical domain of apoptotic protease-activating factors"/>
    <property type="match status" value="1"/>
</dbReference>
<dbReference type="GO" id="GO:0043531">
    <property type="term" value="F:ADP binding"/>
    <property type="evidence" value="ECO:0007669"/>
    <property type="project" value="InterPro"/>
</dbReference>
<dbReference type="Pfam" id="PF13374">
    <property type="entry name" value="TPR_10"/>
    <property type="match status" value="1"/>
</dbReference>
<feature type="repeat" description="TPR" evidence="1">
    <location>
        <begin position="894"/>
        <end position="927"/>
    </location>
</feature>
<dbReference type="SUPFAM" id="SSF52540">
    <property type="entry name" value="P-loop containing nucleoside triphosphate hydrolases"/>
    <property type="match status" value="1"/>
</dbReference>
<dbReference type="Gene3D" id="3.40.50.300">
    <property type="entry name" value="P-loop containing nucleotide triphosphate hydrolases"/>
    <property type="match status" value="1"/>
</dbReference>
<keyword evidence="5" id="KW-1185">Reference proteome</keyword>
<dbReference type="InterPro" id="IPR010730">
    <property type="entry name" value="HET"/>
</dbReference>
<dbReference type="PANTHER" id="PTHR46082">
    <property type="entry name" value="ATP/GTP-BINDING PROTEIN-RELATED"/>
    <property type="match status" value="1"/>
</dbReference>
<dbReference type="Pfam" id="PF13424">
    <property type="entry name" value="TPR_12"/>
    <property type="match status" value="3"/>
</dbReference>
<proteinExistence type="predicted"/>
<dbReference type="Gene3D" id="1.25.40.10">
    <property type="entry name" value="Tetratricopeptide repeat domain"/>
    <property type="match status" value="2"/>
</dbReference>
<organism evidence="4 5">
    <name type="scientific">Microdochium trichocladiopsis</name>
    <dbReference type="NCBI Taxonomy" id="1682393"/>
    <lineage>
        <taxon>Eukaryota</taxon>
        <taxon>Fungi</taxon>
        <taxon>Dikarya</taxon>
        <taxon>Ascomycota</taxon>
        <taxon>Pezizomycotina</taxon>
        <taxon>Sordariomycetes</taxon>
        <taxon>Xylariomycetidae</taxon>
        <taxon>Xylariales</taxon>
        <taxon>Microdochiaceae</taxon>
        <taxon>Microdochium</taxon>
    </lineage>
</organism>
<dbReference type="InterPro" id="IPR042197">
    <property type="entry name" value="Apaf_helical"/>
</dbReference>
<accession>A0A9P9BJZ3</accession>
<dbReference type="InterPro" id="IPR053137">
    <property type="entry name" value="NLR-like"/>
</dbReference>
<dbReference type="PRINTS" id="PR00381">
    <property type="entry name" value="KINESINLIGHT"/>
</dbReference>
<dbReference type="SUPFAM" id="SSF48452">
    <property type="entry name" value="TPR-like"/>
    <property type="match status" value="2"/>
</dbReference>
<dbReference type="SMART" id="SM00028">
    <property type="entry name" value="TPR"/>
    <property type="match status" value="7"/>
</dbReference>
<dbReference type="RefSeq" id="XP_046006163.1">
    <property type="nucleotide sequence ID" value="XM_046159705.1"/>
</dbReference>
<dbReference type="Pfam" id="PF00931">
    <property type="entry name" value="NB-ARC"/>
    <property type="match status" value="1"/>
</dbReference>
<dbReference type="InterPro" id="IPR011990">
    <property type="entry name" value="TPR-like_helical_dom_sf"/>
</dbReference>
<dbReference type="AlphaFoldDB" id="A0A9P9BJZ3"/>
<name>A0A9P9BJZ3_9PEZI</name>
<reference evidence="4" key="1">
    <citation type="journal article" date="2021" name="Nat. Commun.">
        <title>Genetic determinants of endophytism in the Arabidopsis root mycobiome.</title>
        <authorList>
            <person name="Mesny F."/>
            <person name="Miyauchi S."/>
            <person name="Thiergart T."/>
            <person name="Pickel B."/>
            <person name="Atanasova L."/>
            <person name="Karlsson M."/>
            <person name="Huettel B."/>
            <person name="Barry K.W."/>
            <person name="Haridas S."/>
            <person name="Chen C."/>
            <person name="Bauer D."/>
            <person name="Andreopoulos W."/>
            <person name="Pangilinan J."/>
            <person name="LaButti K."/>
            <person name="Riley R."/>
            <person name="Lipzen A."/>
            <person name="Clum A."/>
            <person name="Drula E."/>
            <person name="Henrissat B."/>
            <person name="Kohler A."/>
            <person name="Grigoriev I.V."/>
            <person name="Martin F.M."/>
            <person name="Hacquard S."/>
        </authorList>
    </citation>
    <scope>NUCLEOTIDE SEQUENCE</scope>
    <source>
        <strain evidence="4">MPI-CAGE-CH-0230</strain>
    </source>
</reference>
<feature type="repeat" description="TPR" evidence="1">
    <location>
        <begin position="768"/>
        <end position="801"/>
    </location>
</feature>
<dbReference type="Proteomes" id="UP000756346">
    <property type="component" value="Unassembled WGS sequence"/>
</dbReference>
<dbReference type="Pfam" id="PF06985">
    <property type="entry name" value="HET"/>
    <property type="match status" value="1"/>
</dbReference>
<protein>
    <submittedName>
        <fullName evidence="4">Uncharacterized protein</fullName>
    </submittedName>
</protein>
<dbReference type="EMBL" id="JAGTJQ010000012">
    <property type="protein sequence ID" value="KAH7016539.1"/>
    <property type="molecule type" value="Genomic_DNA"/>
</dbReference>
<dbReference type="InterPro" id="IPR019734">
    <property type="entry name" value="TPR_rpt"/>
</dbReference>
<dbReference type="OrthoDB" id="626167at2759"/>
<dbReference type="InterPro" id="IPR027417">
    <property type="entry name" value="P-loop_NTPase"/>
</dbReference>
<dbReference type="PROSITE" id="PS50005">
    <property type="entry name" value="TPR"/>
    <property type="match status" value="3"/>
</dbReference>
<evidence type="ECO:0000256" key="1">
    <source>
        <dbReference type="PROSITE-ProRule" id="PRU00339"/>
    </source>
</evidence>
<feature type="repeat" description="TPR" evidence="1">
    <location>
        <begin position="810"/>
        <end position="843"/>
    </location>
</feature>
<evidence type="ECO:0000259" key="2">
    <source>
        <dbReference type="Pfam" id="PF00931"/>
    </source>
</evidence>
<sequence>MRLLQRDNANNYTLTDDLRADDVPPYAILSHTWGTDEVIYNDVKTSSNDWRQKAGYDKIEFCADQARRHGLQHFWVDTCCIDKSDAIELQTAINSMFRWYRGAKRCYVFLSDVSCPSITNQQAGIGSWETAFRRNRWFTRGWTLQELIAPQIVEFYSMEGVFLGDKRSLEAVIRDVTGIPAEALRGTPLSDFTTSEREAWARNRETKYEEDMAYSLLGIFGVHMPLIYGEGREQAQRRLREEVQRSVKGTHHDRFSISFSLLDVPETPHFVARDVEVAEMRRMLCSDGSRRIVVLHGLGGIGKTQLAATYINRYRDEYSAIFWLNVKDEASIQQSFARVATQILEQNADTGSLKGLNLQHDQNKIVQAVKAWLSLPGNTRWLIVYDNYDDPKLPGRKSDAAVHIHQFLPMAYQGSIVITTRLSQIDIGHHIRVDKLKSEHESLQVLSKASGRNGLQDDSDAKDLVRELDGLPLALATAGAYLKRVPISTRDYLRHYQESWTRITGNLYLGSYADRTLSSTWQLSYKHVQTQNPLAAHLLQWWAYFNNEDIWFGLFRARSGMGHVWMKQLSEELNFNDAMGVLHDYGLVEPTSLFQGIQGYIESVALQVPSDVEAEYWLLQKRLIPHAIRSCSTVQESDVPSDWAFHSLGDLYSAQGKLDEAEKMYLRALGGYEKALGPDHTSTLATVNNLGTLYKNQGKLGEAEKMYLRALDGCEKALGPDHTSTLDTVNNLGSLYRDQGKLGEAEKMYLRALHGKEKALGPDHTSTLDTVNNIGSLYLRQGKLGEAEKMYLRALDGKEKALGPDHTSTLDTVNNLGILYKNQGKLDQAEKMYLRALDGKEKALGPDHTSTLATVNNLGNLYSNQGKLGEAEKMYLRALDGREKALGPDHTSTLDTVNNLGILYTNQGKLGEAEKMYLRALDGREKALGPDHTSTLATVNNLGTLYKNQGKLGAAEKMAMFVKRGNIINVLTMVLTSSSGHCTYPSSQRDTPSSSRIPPVKLGHVRAMTNIWVIQHNPGVK</sequence>
<keyword evidence="1" id="KW-0802">TPR repeat</keyword>
<evidence type="ECO:0000313" key="4">
    <source>
        <dbReference type="EMBL" id="KAH7016539.1"/>
    </source>
</evidence>
<feature type="domain" description="NB-ARC" evidence="2">
    <location>
        <begin position="277"/>
        <end position="447"/>
    </location>
</feature>
<comment type="caution">
    <text evidence="4">The sequence shown here is derived from an EMBL/GenBank/DDBJ whole genome shotgun (WGS) entry which is preliminary data.</text>
</comment>
<dbReference type="GeneID" id="70189251"/>
<gene>
    <name evidence="4" type="ORF">B0I36DRAFT_369042</name>
</gene>
<evidence type="ECO:0000313" key="5">
    <source>
        <dbReference type="Proteomes" id="UP000756346"/>
    </source>
</evidence>
<dbReference type="InterPro" id="IPR002182">
    <property type="entry name" value="NB-ARC"/>
</dbReference>
<feature type="domain" description="Heterokaryon incompatibility" evidence="3">
    <location>
        <begin position="26"/>
        <end position="114"/>
    </location>
</feature>